<sequence length="209" mass="23706">MAETEAATEEPEASKEAYQVSRDVAGTLRRQDPVTGDVELYTSIDGILQAVPKMNWDMAATWSRLPIMRVHLFLDKVSFQRGGIMRSYASKVFSPEGLDLIQAIAWWRKRVKSPAKGFAVFEASFDSQVCITDPPTLMLDGATGEAEADDAEAIQRKRESHAKRRELDKRWVTKGISEEALQKIKQADMHRMSRKVSSWSAWRSWDKTL</sequence>
<keyword evidence="2" id="KW-1185">Reference proteome</keyword>
<dbReference type="EMBL" id="CAUJNA010001602">
    <property type="protein sequence ID" value="CAJ1387909.1"/>
    <property type="molecule type" value="Genomic_DNA"/>
</dbReference>
<evidence type="ECO:0000313" key="2">
    <source>
        <dbReference type="Proteomes" id="UP001178507"/>
    </source>
</evidence>
<proteinExistence type="predicted"/>
<name>A0AA36IJI1_9DINO</name>
<accession>A0AA36IJI1</accession>
<dbReference type="AlphaFoldDB" id="A0AA36IJI1"/>
<protein>
    <submittedName>
        <fullName evidence="1">Uncharacterized protein</fullName>
    </submittedName>
</protein>
<gene>
    <name evidence="1" type="ORF">EVOR1521_LOCUS13884</name>
</gene>
<dbReference type="Proteomes" id="UP001178507">
    <property type="component" value="Unassembled WGS sequence"/>
</dbReference>
<reference evidence="1" key="1">
    <citation type="submission" date="2023-08" db="EMBL/GenBank/DDBJ databases">
        <authorList>
            <person name="Chen Y."/>
            <person name="Shah S."/>
            <person name="Dougan E. K."/>
            <person name="Thang M."/>
            <person name="Chan C."/>
        </authorList>
    </citation>
    <scope>NUCLEOTIDE SEQUENCE</scope>
</reference>
<organism evidence="1 2">
    <name type="scientific">Effrenium voratum</name>
    <dbReference type="NCBI Taxonomy" id="2562239"/>
    <lineage>
        <taxon>Eukaryota</taxon>
        <taxon>Sar</taxon>
        <taxon>Alveolata</taxon>
        <taxon>Dinophyceae</taxon>
        <taxon>Suessiales</taxon>
        <taxon>Symbiodiniaceae</taxon>
        <taxon>Effrenium</taxon>
    </lineage>
</organism>
<comment type="caution">
    <text evidence="1">The sequence shown here is derived from an EMBL/GenBank/DDBJ whole genome shotgun (WGS) entry which is preliminary data.</text>
</comment>
<evidence type="ECO:0000313" key="1">
    <source>
        <dbReference type="EMBL" id="CAJ1387909.1"/>
    </source>
</evidence>